<comment type="caution">
    <text evidence="2">The sequence shown here is derived from an EMBL/GenBank/DDBJ whole genome shotgun (WGS) entry which is preliminary data.</text>
</comment>
<proteinExistence type="predicted"/>
<keyword evidence="1" id="KW-0812">Transmembrane</keyword>
<dbReference type="EMBL" id="WNDX01000098">
    <property type="protein sequence ID" value="KAF1041997.1"/>
    <property type="molecule type" value="Genomic_DNA"/>
</dbReference>
<name>A0A7V8JTB8_9BURK</name>
<feature type="transmembrane region" description="Helical" evidence="1">
    <location>
        <begin position="40"/>
        <end position="65"/>
    </location>
</feature>
<sequence length="79" mass="8349">MIFFPPVFLGGVLTIISPCILPVLPFVFARAVQPFVKSGLPMLVGMAGSFAAIASLAAVGGAWAVHLNQYDQRFTGQAR</sequence>
<evidence type="ECO:0000313" key="3">
    <source>
        <dbReference type="Proteomes" id="UP000462435"/>
    </source>
</evidence>
<evidence type="ECO:0000313" key="2">
    <source>
        <dbReference type="EMBL" id="KAF1041997.1"/>
    </source>
</evidence>
<gene>
    <name evidence="2" type="ORF">GAK35_02976</name>
</gene>
<feature type="transmembrane region" description="Helical" evidence="1">
    <location>
        <begin position="6"/>
        <end position="28"/>
    </location>
</feature>
<evidence type="ECO:0008006" key="4">
    <source>
        <dbReference type="Google" id="ProtNLM"/>
    </source>
</evidence>
<organism evidence="2 3">
    <name type="scientific">Herbaspirillum frisingense</name>
    <dbReference type="NCBI Taxonomy" id="92645"/>
    <lineage>
        <taxon>Bacteria</taxon>
        <taxon>Pseudomonadati</taxon>
        <taxon>Pseudomonadota</taxon>
        <taxon>Betaproteobacteria</taxon>
        <taxon>Burkholderiales</taxon>
        <taxon>Oxalobacteraceae</taxon>
        <taxon>Herbaspirillum</taxon>
    </lineage>
</organism>
<reference evidence="3" key="1">
    <citation type="journal article" date="2020" name="MBio">
        <title>Horizontal gene transfer to a defensive symbiont with a reduced genome amongst a multipartite beetle microbiome.</title>
        <authorList>
            <person name="Waterworth S.C."/>
            <person name="Florez L.V."/>
            <person name="Rees E.R."/>
            <person name="Hertweck C."/>
            <person name="Kaltenpoth M."/>
            <person name="Kwan J.C."/>
        </authorList>
    </citation>
    <scope>NUCLEOTIDE SEQUENCE [LARGE SCALE GENOMIC DNA]</scope>
</reference>
<dbReference type="Proteomes" id="UP000462435">
    <property type="component" value="Unassembled WGS sequence"/>
</dbReference>
<keyword evidence="1" id="KW-1133">Transmembrane helix</keyword>
<evidence type="ECO:0000256" key="1">
    <source>
        <dbReference type="SAM" id="Phobius"/>
    </source>
</evidence>
<protein>
    <recommendedName>
        <fullName evidence="4">Cytochrome C biogenesis protein transmembrane domain-containing protein</fullName>
    </recommendedName>
</protein>
<accession>A0A7V8JTB8</accession>
<keyword evidence="1" id="KW-0472">Membrane</keyword>
<dbReference type="AlphaFoldDB" id="A0A7V8JTB8"/>